<dbReference type="Gene3D" id="1.25.40.390">
    <property type="match status" value="1"/>
</dbReference>
<evidence type="ECO:0000256" key="1">
    <source>
        <dbReference type="ARBA" id="ARBA00004442"/>
    </source>
</evidence>
<organism evidence="10 11">
    <name type="scientific">Candidatus Ornithobacterium hominis</name>
    <dbReference type="NCBI Taxonomy" id="2497989"/>
    <lineage>
        <taxon>Bacteria</taxon>
        <taxon>Pseudomonadati</taxon>
        <taxon>Bacteroidota</taxon>
        <taxon>Flavobacteriia</taxon>
        <taxon>Flavobacteriales</taxon>
        <taxon>Weeksellaceae</taxon>
        <taxon>Ornithobacterium</taxon>
    </lineage>
</organism>
<protein>
    <submittedName>
        <fullName evidence="10">SusD family</fullName>
    </submittedName>
</protein>
<evidence type="ECO:0000256" key="2">
    <source>
        <dbReference type="ARBA" id="ARBA00006275"/>
    </source>
</evidence>
<evidence type="ECO:0000259" key="8">
    <source>
        <dbReference type="Pfam" id="PF07980"/>
    </source>
</evidence>
<evidence type="ECO:0000313" key="10">
    <source>
        <dbReference type="EMBL" id="SZD72378.1"/>
    </source>
</evidence>
<dbReference type="GO" id="GO:0009279">
    <property type="term" value="C:cell outer membrane"/>
    <property type="evidence" value="ECO:0007669"/>
    <property type="project" value="UniProtKB-SubCell"/>
</dbReference>
<evidence type="ECO:0000256" key="3">
    <source>
        <dbReference type="ARBA" id="ARBA00022729"/>
    </source>
</evidence>
<comment type="similarity">
    <text evidence="2">Belongs to the SusD family.</text>
</comment>
<dbReference type="Pfam" id="PF14322">
    <property type="entry name" value="SusD-like_3"/>
    <property type="match status" value="1"/>
</dbReference>
<reference evidence="10 11" key="1">
    <citation type="submission" date="2018-09" db="EMBL/GenBank/DDBJ databases">
        <authorList>
            <consortium name="Pathogen Informatics"/>
        </authorList>
    </citation>
    <scope>NUCLEOTIDE SEQUENCE [LARGE SCALE GENOMIC DNA]</scope>
    <source>
        <strain evidence="10 11">OH-22767</strain>
    </source>
</reference>
<dbReference type="EMBL" id="UNSC01000003">
    <property type="protein sequence ID" value="SZD72378.1"/>
    <property type="molecule type" value="Genomic_DNA"/>
</dbReference>
<keyword evidence="11" id="KW-1185">Reference proteome</keyword>
<dbReference type="RefSeq" id="WP_119059206.1">
    <property type="nucleotide sequence ID" value="NZ_UNSC01000003.1"/>
</dbReference>
<evidence type="ECO:0000259" key="9">
    <source>
        <dbReference type="Pfam" id="PF14322"/>
    </source>
</evidence>
<dbReference type="InterPro" id="IPR012944">
    <property type="entry name" value="SusD_RagB_dom"/>
</dbReference>
<name>A0A383TYT0_9FLAO</name>
<evidence type="ECO:0000313" key="11">
    <source>
        <dbReference type="Proteomes" id="UP000262142"/>
    </source>
</evidence>
<comment type="subcellular location">
    <subcellularLocation>
        <location evidence="1">Cell outer membrane</location>
    </subcellularLocation>
</comment>
<dbReference type="InterPro" id="IPR033985">
    <property type="entry name" value="SusD-like_N"/>
</dbReference>
<feature type="signal peptide" evidence="7">
    <location>
        <begin position="1"/>
        <end position="21"/>
    </location>
</feature>
<evidence type="ECO:0000256" key="6">
    <source>
        <dbReference type="SAM" id="MobiDB-lite"/>
    </source>
</evidence>
<evidence type="ECO:0000256" key="7">
    <source>
        <dbReference type="SAM" id="SignalP"/>
    </source>
</evidence>
<evidence type="ECO:0000256" key="4">
    <source>
        <dbReference type="ARBA" id="ARBA00023136"/>
    </source>
</evidence>
<sequence>MKKIKILIAFLAIMLSNSCTDYLDVAPDEIATEAEAFANPRAAERFLYSCYSYIPNPRLGASSLDWFTGDEIVTAFEHEIFAKFPQGNFTANNPVISYWDTLFGGIKQCYRLINNINSVPQLDEDTKKDYIAQANFLIGYYHFLLLRSYGPIILVKEEPSILTPPQDYLGRRPFDECVDFIAAKFDEAAVNLPTDRTDIRKGLATNLAARAIKGRLLLYAASPLFNGNSKFYSNFENKDGEKLMNLNYSIQKWELARDANLKAIQDAEAAGIRLYISDDSRNFPNLPEPADQTQRALRFNAVDKNSKEAIWIDARAEGRYSLQNKSRPFWTGRTWNGIAPTLAMLDRFYTENGLPIDQDPNFEFNNRFDVVTFPAGDINGEGETSLMNLRREPRYYAWIDFHGGYYEAQGQTTQANEKWAYLPEYKRGIDNKKIVTFFTSNDNAGRHGRTNNYSPSGFLSKKGVHPGNTASESGSGHIEYPWAVVRLGELYLNYAEACVETNNLDQAKIYINKIRERAGIPTLEEAWGGIGVALTQDKLREIVRQERMIELYLEHQNFWDMRRWLLAGDLFNKVPEGMNVDGTTISSFSRKTKLTGIIRNFTTPTHYLLPIPFGEVQKNPNLVQNPGY</sequence>
<dbReference type="SUPFAM" id="SSF48452">
    <property type="entry name" value="TPR-like"/>
    <property type="match status" value="1"/>
</dbReference>
<feature type="chain" id="PRO_5016789038" evidence="7">
    <location>
        <begin position="22"/>
        <end position="628"/>
    </location>
</feature>
<feature type="region of interest" description="Disordered" evidence="6">
    <location>
        <begin position="456"/>
        <end position="475"/>
    </location>
</feature>
<dbReference type="Proteomes" id="UP000262142">
    <property type="component" value="Unassembled WGS sequence"/>
</dbReference>
<proteinExistence type="inferred from homology"/>
<dbReference type="InterPro" id="IPR011990">
    <property type="entry name" value="TPR-like_helical_dom_sf"/>
</dbReference>
<keyword evidence="4" id="KW-0472">Membrane</keyword>
<feature type="domain" description="RagB/SusD" evidence="8">
    <location>
        <begin position="307"/>
        <end position="628"/>
    </location>
</feature>
<dbReference type="OrthoDB" id="5694214at2"/>
<accession>A0A383TYT0</accession>
<feature type="domain" description="SusD-like N-terminal" evidence="9">
    <location>
        <begin position="92"/>
        <end position="216"/>
    </location>
</feature>
<dbReference type="AlphaFoldDB" id="A0A383TYT0"/>
<dbReference type="Pfam" id="PF07980">
    <property type="entry name" value="SusD_RagB"/>
    <property type="match status" value="1"/>
</dbReference>
<keyword evidence="5" id="KW-0998">Cell outer membrane</keyword>
<gene>
    <name evidence="10" type="ORF">SAMEA104719789_00823</name>
</gene>
<evidence type="ECO:0000256" key="5">
    <source>
        <dbReference type="ARBA" id="ARBA00023237"/>
    </source>
</evidence>
<keyword evidence="3 7" id="KW-0732">Signal</keyword>